<dbReference type="STRING" id="504805.SAMN05421505_104165"/>
<organism evidence="2 3">
    <name type="scientific">Sinosporangium album</name>
    <dbReference type="NCBI Taxonomy" id="504805"/>
    <lineage>
        <taxon>Bacteria</taxon>
        <taxon>Bacillati</taxon>
        <taxon>Actinomycetota</taxon>
        <taxon>Actinomycetes</taxon>
        <taxon>Streptosporangiales</taxon>
        <taxon>Streptosporangiaceae</taxon>
        <taxon>Sinosporangium</taxon>
    </lineage>
</organism>
<dbReference type="EMBL" id="FNCN01000004">
    <property type="protein sequence ID" value="SDG44240.1"/>
    <property type="molecule type" value="Genomic_DNA"/>
</dbReference>
<evidence type="ECO:0000313" key="3">
    <source>
        <dbReference type="Proteomes" id="UP000198923"/>
    </source>
</evidence>
<accession>A0A1G7UBV3</accession>
<evidence type="ECO:0008006" key="4">
    <source>
        <dbReference type="Google" id="ProtNLM"/>
    </source>
</evidence>
<sequence length="422" mass="44045">MLAQFITVLATTTALLPPGTAAANTAGPAKTDLTKIVSTDPVNHTPHVLDGIVNAFAIVGRTAIVGGSFSEVSEADGSEEFERSHLFAFDLVTGRVLPDFAPDLDGPVYALAAGADGTVYAGGTFSYVGHREVGGLAKFRLSDGAFDTRFAPLVAGGGVSALALRGSHLYVGGDFTHVGRSVRTAVARVDTTTGAADPRFTVTPAKPVKGKVRIYGMALSDRRLAVAGAFTTLDGLSRPQLGLIDITGAQAKVADWRTPTFAVACKADFPSYVRGVDFSSDGKYFVIVTTGGAGGPRKPCDAATRFETFAKGDRIQPTWMNHTGGDSLYSVAVTSAAIYVGGHQRWHNNPHGSDSAGAGAVKREGIAALHPRTGKALAWNPGRERGIGVKAFLPHRGGLLVGSDTTRLGREYHARVGMFPLP</sequence>
<reference evidence="2 3" key="1">
    <citation type="submission" date="2016-10" db="EMBL/GenBank/DDBJ databases">
        <authorList>
            <person name="de Groot N.N."/>
        </authorList>
    </citation>
    <scope>NUCLEOTIDE SEQUENCE [LARGE SCALE GENOMIC DNA]</scope>
    <source>
        <strain evidence="2 3">CPCC 201354</strain>
    </source>
</reference>
<evidence type="ECO:0000256" key="1">
    <source>
        <dbReference type="SAM" id="SignalP"/>
    </source>
</evidence>
<dbReference type="Gene3D" id="2.80.10.50">
    <property type="match status" value="1"/>
</dbReference>
<name>A0A1G7UBV3_9ACTN</name>
<gene>
    <name evidence="2" type="ORF">SAMN05421505_104165</name>
</gene>
<dbReference type="InterPro" id="IPR011047">
    <property type="entry name" value="Quinoprotein_ADH-like_sf"/>
</dbReference>
<feature type="signal peptide" evidence="1">
    <location>
        <begin position="1"/>
        <end position="23"/>
    </location>
</feature>
<dbReference type="SUPFAM" id="SSF50998">
    <property type="entry name" value="Quinoprotein alcohol dehydrogenase-like"/>
    <property type="match status" value="1"/>
</dbReference>
<dbReference type="OrthoDB" id="9802683at2"/>
<protein>
    <recommendedName>
        <fullName evidence="4">PQQ-like domain-containing protein</fullName>
    </recommendedName>
</protein>
<dbReference type="InterPro" id="IPR013431">
    <property type="entry name" value="Delta_60_rpt"/>
</dbReference>
<proteinExistence type="predicted"/>
<keyword evidence="1" id="KW-0732">Signal</keyword>
<keyword evidence="3" id="KW-1185">Reference proteome</keyword>
<evidence type="ECO:0000313" key="2">
    <source>
        <dbReference type="EMBL" id="SDG44240.1"/>
    </source>
</evidence>
<dbReference type="AlphaFoldDB" id="A0A1G7UBV3"/>
<dbReference type="Proteomes" id="UP000198923">
    <property type="component" value="Unassembled WGS sequence"/>
</dbReference>
<dbReference type="Pfam" id="PF17164">
    <property type="entry name" value="DUF5122"/>
    <property type="match status" value="2"/>
</dbReference>
<feature type="chain" id="PRO_5011557503" description="PQQ-like domain-containing protein" evidence="1">
    <location>
        <begin position="24"/>
        <end position="422"/>
    </location>
</feature>
<dbReference type="RefSeq" id="WP_143020141.1">
    <property type="nucleotide sequence ID" value="NZ_FNCN01000004.1"/>
</dbReference>